<dbReference type="GO" id="GO:0031769">
    <property type="term" value="F:glucagon receptor binding"/>
    <property type="evidence" value="ECO:0007669"/>
    <property type="project" value="TreeGrafter"/>
</dbReference>
<dbReference type="GO" id="GO:0007188">
    <property type="term" value="P:adenylate cyclase-modulating G protein-coupled receptor signaling pathway"/>
    <property type="evidence" value="ECO:0007669"/>
    <property type="project" value="TreeGrafter"/>
</dbReference>
<protein>
    <recommendedName>
        <fullName evidence="5">Glucagon / GIP / secretin / VIP family domain-containing protein</fullName>
    </recommendedName>
</protein>
<dbReference type="PANTHER" id="PTHR11418:SF0">
    <property type="entry name" value="PRO-GLUCAGON"/>
    <property type="match status" value="1"/>
</dbReference>
<dbReference type="GO" id="GO:0010737">
    <property type="term" value="P:protein kinase A signaling"/>
    <property type="evidence" value="ECO:0007669"/>
    <property type="project" value="TreeGrafter"/>
</dbReference>
<dbReference type="PANTHER" id="PTHR11418">
    <property type="entry name" value="GLUCAGON"/>
    <property type="match status" value="1"/>
</dbReference>
<reference evidence="6" key="2">
    <citation type="submission" date="2025-09" db="UniProtKB">
        <authorList>
            <consortium name="Ensembl"/>
        </authorList>
    </citation>
    <scope>IDENTIFICATION</scope>
</reference>
<evidence type="ECO:0000256" key="1">
    <source>
        <dbReference type="ARBA" id="ARBA00004613"/>
    </source>
</evidence>
<accession>A0A8C6WT44</accession>
<comment type="subcellular location">
    <subcellularLocation>
        <location evidence="1">Secreted</location>
    </subcellularLocation>
</comment>
<dbReference type="SMART" id="SM00070">
    <property type="entry name" value="GLUCA"/>
    <property type="match status" value="1"/>
</dbReference>
<evidence type="ECO:0000313" key="6">
    <source>
        <dbReference type="Ensembl" id="ENSNMLP00000029632.1"/>
    </source>
</evidence>
<name>A0A8C6WT44_9GOBI</name>
<evidence type="ECO:0000256" key="2">
    <source>
        <dbReference type="ARBA" id="ARBA00008369"/>
    </source>
</evidence>
<dbReference type="Proteomes" id="UP000694523">
    <property type="component" value="Unplaced"/>
</dbReference>
<dbReference type="InterPro" id="IPR000532">
    <property type="entry name" value="Glucagon_GIP_secretin_VIP"/>
</dbReference>
<evidence type="ECO:0000256" key="3">
    <source>
        <dbReference type="ARBA" id="ARBA00022525"/>
    </source>
</evidence>
<keyword evidence="3" id="KW-0964">Secreted</keyword>
<feature type="domain" description="Glucagon / GIP / secretin / VIP family" evidence="5">
    <location>
        <begin position="31"/>
        <end position="53"/>
    </location>
</feature>
<dbReference type="Pfam" id="PF00123">
    <property type="entry name" value="Hormone_2"/>
    <property type="match status" value="1"/>
</dbReference>
<organism evidence="6 7">
    <name type="scientific">Neogobius melanostomus</name>
    <name type="common">round goby</name>
    <dbReference type="NCBI Taxonomy" id="47308"/>
    <lineage>
        <taxon>Eukaryota</taxon>
        <taxon>Metazoa</taxon>
        <taxon>Chordata</taxon>
        <taxon>Craniata</taxon>
        <taxon>Vertebrata</taxon>
        <taxon>Euteleostomi</taxon>
        <taxon>Actinopterygii</taxon>
        <taxon>Neopterygii</taxon>
        <taxon>Teleostei</taxon>
        <taxon>Neoteleostei</taxon>
        <taxon>Acanthomorphata</taxon>
        <taxon>Gobiaria</taxon>
        <taxon>Gobiiformes</taxon>
        <taxon>Gobioidei</taxon>
        <taxon>Gobiidae</taxon>
        <taxon>Benthophilinae</taxon>
        <taxon>Neogobiini</taxon>
        <taxon>Neogobius</taxon>
    </lineage>
</organism>
<comment type="similarity">
    <text evidence="2">Belongs to the glucagon family.</text>
</comment>
<evidence type="ECO:0000313" key="7">
    <source>
        <dbReference type="Proteomes" id="UP000694523"/>
    </source>
</evidence>
<dbReference type="GO" id="GO:0035774">
    <property type="term" value="P:positive regulation of insulin secretion involved in cellular response to glucose stimulus"/>
    <property type="evidence" value="ECO:0007669"/>
    <property type="project" value="TreeGrafter"/>
</dbReference>
<sequence length="73" mass="8681">MKMNLVLPRCLMWRLYGIEKGHHFIPNHKRHSDGTYTSDFANNQDTIRAKDFVKWLTNVERERSDKPSVILHS</sequence>
<dbReference type="GO" id="GO:0005615">
    <property type="term" value="C:extracellular space"/>
    <property type="evidence" value="ECO:0007669"/>
    <property type="project" value="TreeGrafter"/>
</dbReference>
<dbReference type="GO" id="GO:0043066">
    <property type="term" value="P:negative regulation of apoptotic process"/>
    <property type="evidence" value="ECO:0007669"/>
    <property type="project" value="TreeGrafter"/>
</dbReference>
<dbReference type="Ensembl" id="ENSNMLT00000033058.1">
    <property type="protein sequence ID" value="ENSNMLP00000029632.1"/>
    <property type="gene ID" value="ENSNMLG00000018758.1"/>
</dbReference>
<proteinExistence type="inferred from homology"/>
<evidence type="ECO:0000259" key="5">
    <source>
        <dbReference type="PROSITE" id="PS00260"/>
    </source>
</evidence>
<dbReference type="AlphaFoldDB" id="A0A8C6WT44"/>
<reference evidence="6" key="1">
    <citation type="submission" date="2025-08" db="UniProtKB">
        <authorList>
            <consortium name="Ensembl"/>
        </authorList>
    </citation>
    <scope>IDENTIFICATION</scope>
</reference>
<dbReference type="GO" id="GO:0005179">
    <property type="term" value="F:hormone activity"/>
    <property type="evidence" value="ECO:0007669"/>
    <property type="project" value="UniProtKB-KW"/>
</dbReference>
<dbReference type="Gene3D" id="6.10.250.590">
    <property type="match status" value="1"/>
</dbReference>
<keyword evidence="7" id="KW-1185">Reference proteome</keyword>
<dbReference type="InterPro" id="IPR015550">
    <property type="entry name" value="Glucagon"/>
</dbReference>
<evidence type="ECO:0000256" key="4">
    <source>
        <dbReference type="ARBA" id="ARBA00022702"/>
    </source>
</evidence>
<keyword evidence="4" id="KW-0372">Hormone</keyword>
<dbReference type="PROSITE" id="PS00260">
    <property type="entry name" value="GLUCAGON"/>
    <property type="match status" value="1"/>
</dbReference>